<sequence>MLNAVKFNRMLRMLFLPCYGAFLASLVSPAVAENGAQGGWTQYKGEGYVLCDALLEELNRYKYPERPGSCPWAAVVGYPELKDPPWEELDAEKHGELLYQLQRLNYFGGGVYFSGIEDGSKEGGASRAESYLREKVRAFLQNGGQIRLWRTPLPKNFGMLAGSPETAGPLNILQLRSKVPLHRAKDLGLDQCPDISVPEWSSSIMLVNDDLTGPDPRLNPSVTQAGLRNINNTEIWMYKEIPHRFSIREESVEIYRDDLPLSEFCRLVYSRSAQGEE</sequence>
<evidence type="ECO:0000313" key="3">
    <source>
        <dbReference type="Proteomes" id="UP000016560"/>
    </source>
</evidence>
<evidence type="ECO:0000313" key="2">
    <source>
        <dbReference type="EMBL" id="GAD64893.1"/>
    </source>
</evidence>
<feature type="chain" id="PRO_5004640366" evidence="1">
    <location>
        <begin position="33"/>
        <end position="277"/>
    </location>
</feature>
<evidence type="ECO:0000256" key="1">
    <source>
        <dbReference type="SAM" id="SignalP"/>
    </source>
</evidence>
<gene>
    <name evidence="2" type="ORF">PA6_052_00170</name>
</gene>
<comment type="caution">
    <text evidence="2">The sequence shown here is derived from an EMBL/GenBank/DDBJ whole genome shotgun (WGS) entry which is preliminary data.</text>
</comment>
<proteinExistence type="predicted"/>
<name>U3BDQ4_AQUA1</name>
<organism evidence="2 3">
    <name type="scientific">Aquipseudomonas alcaligenes (strain ATCC 14909 / DSM 50342 / CCUG 1425 / JCM 20561 / NBRC 14159 / NCIMB 9945 / NCTC 10367 / 1577)</name>
    <name type="common">Pseudomonas alcaligenes</name>
    <dbReference type="NCBI Taxonomy" id="1215092"/>
    <lineage>
        <taxon>Bacteria</taxon>
        <taxon>Pseudomonadati</taxon>
        <taxon>Pseudomonadota</taxon>
        <taxon>Gammaproteobacteria</taxon>
        <taxon>Pseudomonadales</taxon>
        <taxon>Pseudomonadaceae</taxon>
        <taxon>Aquipseudomonas</taxon>
    </lineage>
</organism>
<accession>U3BDQ4</accession>
<dbReference type="AlphaFoldDB" id="U3BDQ4"/>
<dbReference type="Proteomes" id="UP000016560">
    <property type="component" value="Unassembled WGS sequence"/>
</dbReference>
<reference evidence="2" key="1">
    <citation type="submission" date="2024-09" db="EMBL/GenBank/DDBJ databases">
        <title>Whole genome shotgun sequence of Pseudomonas alcaligenes NBRC 14159.</title>
        <authorList>
            <person name="Yoshida I."/>
            <person name="Hosoyama A."/>
            <person name="Tsuchikane K."/>
            <person name="Noguchi M."/>
            <person name="Hirakata S."/>
            <person name="Ando Y."/>
            <person name="Ohji S."/>
            <person name="Yamazoe A."/>
            <person name="Yamazaki S."/>
            <person name="Fujita N."/>
        </authorList>
    </citation>
    <scope>NUCLEOTIDE SEQUENCE</scope>
    <source>
        <strain evidence="2">NBRC 14159</strain>
    </source>
</reference>
<dbReference type="EMBL" id="BATI01000052">
    <property type="protein sequence ID" value="GAD64893.1"/>
    <property type="molecule type" value="Genomic_DNA"/>
</dbReference>
<keyword evidence="3" id="KW-1185">Reference proteome</keyword>
<keyword evidence="1" id="KW-0732">Signal</keyword>
<protein>
    <submittedName>
        <fullName evidence="2">Uncharacterized protein</fullName>
    </submittedName>
</protein>
<feature type="signal peptide" evidence="1">
    <location>
        <begin position="1"/>
        <end position="32"/>
    </location>
</feature>